<accession>A0ACB9PUG3</accession>
<gene>
    <name evidence="1" type="ORF">L6164_005776</name>
</gene>
<sequence>MLSGGFSREVDTLTLRLVTSEPMTNGHLELNVLRFQDEVTQVIIHEHIHAFDECHTKVIWSNCAHHACSEVPI</sequence>
<protein>
    <submittedName>
        <fullName evidence="1">Uncharacterized protein</fullName>
    </submittedName>
</protein>
<evidence type="ECO:0000313" key="2">
    <source>
        <dbReference type="Proteomes" id="UP000828941"/>
    </source>
</evidence>
<organism evidence="1 2">
    <name type="scientific">Bauhinia variegata</name>
    <name type="common">Purple orchid tree</name>
    <name type="synonym">Phanera variegata</name>
    <dbReference type="NCBI Taxonomy" id="167791"/>
    <lineage>
        <taxon>Eukaryota</taxon>
        <taxon>Viridiplantae</taxon>
        <taxon>Streptophyta</taxon>
        <taxon>Embryophyta</taxon>
        <taxon>Tracheophyta</taxon>
        <taxon>Spermatophyta</taxon>
        <taxon>Magnoliopsida</taxon>
        <taxon>eudicotyledons</taxon>
        <taxon>Gunneridae</taxon>
        <taxon>Pentapetalae</taxon>
        <taxon>rosids</taxon>
        <taxon>fabids</taxon>
        <taxon>Fabales</taxon>
        <taxon>Fabaceae</taxon>
        <taxon>Cercidoideae</taxon>
        <taxon>Cercideae</taxon>
        <taxon>Bauhiniinae</taxon>
        <taxon>Bauhinia</taxon>
    </lineage>
</organism>
<dbReference type="Proteomes" id="UP000828941">
    <property type="component" value="Chromosome 3"/>
</dbReference>
<proteinExistence type="predicted"/>
<reference evidence="1 2" key="1">
    <citation type="journal article" date="2022" name="DNA Res.">
        <title>Chromosomal-level genome assembly of the orchid tree Bauhinia variegata (Leguminosae; Cercidoideae) supports the allotetraploid origin hypothesis of Bauhinia.</title>
        <authorList>
            <person name="Zhong Y."/>
            <person name="Chen Y."/>
            <person name="Zheng D."/>
            <person name="Pang J."/>
            <person name="Liu Y."/>
            <person name="Luo S."/>
            <person name="Meng S."/>
            <person name="Qian L."/>
            <person name="Wei D."/>
            <person name="Dai S."/>
            <person name="Zhou R."/>
        </authorList>
    </citation>
    <scope>NUCLEOTIDE SEQUENCE [LARGE SCALE GENOMIC DNA]</scope>
    <source>
        <strain evidence="1">BV-YZ2020</strain>
    </source>
</reference>
<comment type="caution">
    <text evidence="1">The sequence shown here is derived from an EMBL/GenBank/DDBJ whole genome shotgun (WGS) entry which is preliminary data.</text>
</comment>
<keyword evidence="2" id="KW-1185">Reference proteome</keyword>
<dbReference type="EMBL" id="CM039428">
    <property type="protein sequence ID" value="KAI4351407.1"/>
    <property type="molecule type" value="Genomic_DNA"/>
</dbReference>
<evidence type="ECO:0000313" key="1">
    <source>
        <dbReference type="EMBL" id="KAI4351407.1"/>
    </source>
</evidence>
<name>A0ACB9PUG3_BAUVA</name>